<dbReference type="Proteomes" id="UP000258309">
    <property type="component" value="Unassembled WGS sequence"/>
</dbReference>
<protein>
    <submittedName>
        <fullName evidence="2">Uncharacterized protein</fullName>
    </submittedName>
</protein>
<organism evidence="2 3">
    <name type="scientific">Scytalidium lignicola</name>
    <name type="common">Hyphomycete</name>
    <dbReference type="NCBI Taxonomy" id="5539"/>
    <lineage>
        <taxon>Eukaryota</taxon>
        <taxon>Fungi</taxon>
        <taxon>Dikarya</taxon>
        <taxon>Ascomycota</taxon>
        <taxon>Pezizomycotina</taxon>
        <taxon>Leotiomycetes</taxon>
        <taxon>Leotiomycetes incertae sedis</taxon>
        <taxon>Scytalidium</taxon>
    </lineage>
</organism>
<name>A0A3E2HMP1_SCYLI</name>
<reference evidence="2 3" key="1">
    <citation type="submission" date="2018-05" db="EMBL/GenBank/DDBJ databases">
        <title>Draft genome sequence of Scytalidium lignicola DSM 105466, a ubiquitous saprotrophic fungus.</title>
        <authorList>
            <person name="Buettner E."/>
            <person name="Gebauer A.M."/>
            <person name="Hofrichter M."/>
            <person name="Liers C."/>
            <person name="Kellner H."/>
        </authorList>
    </citation>
    <scope>NUCLEOTIDE SEQUENCE [LARGE SCALE GENOMIC DNA]</scope>
    <source>
        <strain evidence="2 3">DSM 105466</strain>
    </source>
</reference>
<feature type="non-terminal residue" evidence="2">
    <location>
        <position position="1"/>
    </location>
</feature>
<dbReference type="OMA" id="SNDQHRT"/>
<gene>
    <name evidence="2" type="ORF">B7463_g1746</name>
</gene>
<feature type="non-terminal residue" evidence="2">
    <location>
        <position position="352"/>
    </location>
</feature>
<feature type="compositionally biased region" description="Polar residues" evidence="1">
    <location>
        <begin position="1"/>
        <end position="12"/>
    </location>
</feature>
<feature type="region of interest" description="Disordered" evidence="1">
    <location>
        <begin position="1"/>
        <end position="31"/>
    </location>
</feature>
<comment type="caution">
    <text evidence="2">The sequence shown here is derived from an EMBL/GenBank/DDBJ whole genome shotgun (WGS) entry which is preliminary data.</text>
</comment>
<dbReference type="EMBL" id="NCSJ02000018">
    <property type="protein sequence ID" value="RFU34645.1"/>
    <property type="molecule type" value="Genomic_DNA"/>
</dbReference>
<accession>A0A3E2HMP1</accession>
<feature type="region of interest" description="Disordered" evidence="1">
    <location>
        <begin position="48"/>
        <end position="78"/>
    </location>
</feature>
<keyword evidence="3" id="KW-1185">Reference proteome</keyword>
<evidence type="ECO:0000313" key="2">
    <source>
        <dbReference type="EMBL" id="RFU34645.1"/>
    </source>
</evidence>
<evidence type="ECO:0000313" key="3">
    <source>
        <dbReference type="Proteomes" id="UP000258309"/>
    </source>
</evidence>
<dbReference type="AlphaFoldDB" id="A0A3E2HMP1"/>
<dbReference type="OrthoDB" id="5359669at2759"/>
<sequence length="352" mass="38279">MVFSGQGFSSHSPILALQPQHPSHQGLDMDANRSIFNSPFINTLNHSPTNSWSNLSPVAPHSTAGRKRSRDEASLNDEEYFLAKPTEITPAESEDEWEYGEGMVLIKKGKNKGYHIDASSQTGTWAEEKAEKEKQVKLLAAALAMPPSPERPILRSHKSQRLNLSATPSTGEEISFGSGSLGTPLSSVAKSMAASVEPTVDDFTRHLGIGWSSISNDEHIQAAARGWTKFIENHYPVTNAKIRLQSRGLASYLVEADQGYFLFGEDLKQGRLVSQNLERVWANLQGPSPMFDGEGIIHASETPKAADAGAHVQLNGSSLHDMMMNGSVTATLTQNHGLAPSEQSLEVEMDMS</sequence>
<evidence type="ECO:0000256" key="1">
    <source>
        <dbReference type="SAM" id="MobiDB-lite"/>
    </source>
</evidence>
<proteinExistence type="predicted"/>